<comment type="caution">
    <text evidence="6">The sequence shown here is derived from an EMBL/GenBank/DDBJ whole genome shotgun (WGS) entry which is preliminary data.</text>
</comment>
<dbReference type="InterPro" id="IPR002491">
    <property type="entry name" value="ABC_transptr_periplasmic_BD"/>
</dbReference>
<dbReference type="InterPro" id="IPR051313">
    <property type="entry name" value="Bact_iron-sidero_bind"/>
</dbReference>
<protein>
    <recommendedName>
        <fullName evidence="5">Fe/B12 periplasmic-binding domain-containing protein</fullName>
    </recommendedName>
</protein>
<keyword evidence="4" id="KW-0732">Signal</keyword>
<reference evidence="6 7" key="1">
    <citation type="submission" date="2019-04" db="EMBL/GenBank/DDBJ databases">
        <title>Cohnella sp. nov. isolated from preserved vegetables.</title>
        <authorList>
            <person name="Lin S.-Y."/>
            <person name="Hung M.-H."/>
            <person name="Young C.-C."/>
        </authorList>
    </citation>
    <scope>NUCLEOTIDE SEQUENCE [LARGE SCALE GENOMIC DNA]</scope>
    <source>
        <strain evidence="6 7">CC-MHH1044</strain>
    </source>
</reference>
<keyword evidence="3" id="KW-0813">Transport</keyword>
<comment type="subcellular location">
    <subcellularLocation>
        <location evidence="1">Cell envelope</location>
    </subcellularLocation>
</comment>
<dbReference type="PANTHER" id="PTHR30532">
    <property type="entry name" value="IRON III DICITRATE-BINDING PERIPLASMIC PROTEIN"/>
    <property type="match status" value="1"/>
</dbReference>
<dbReference type="OrthoDB" id="2241086at2"/>
<dbReference type="Proteomes" id="UP000310636">
    <property type="component" value="Unassembled WGS sequence"/>
</dbReference>
<sequence>MMLRTIIITYRVAGGCVMAGKRKVFAVGAMILLLLGTIMTACGSSASVEESKDARTVVDARGKNVVLPARMERIVFIGNSIDDLFVLGIAPVGANLQNMTKGVYDERMESIVDVGHPGDAERILALNPDLIIASINVMDAQGMESLEAIAPTVAYEHGKSLYDRLRFFGEVLDKREEVETWIAGYEAKVEQAWSELASTVPAGSTASVFIYEGKTFYIMGNRGLPLTLFNERHGFAPAGKTADLIRDGEPFVDISSELLPEYAGDYIFFINSADDEDNQFVDEFLRSSFAQSLPAVRNGKVFHVDSKWNHDGAIVREQLLNELKTILQPNSAS</sequence>
<accession>A0A4S4C644</accession>
<dbReference type="EMBL" id="SSOB01000005">
    <property type="protein sequence ID" value="THF83343.1"/>
    <property type="molecule type" value="Genomic_DNA"/>
</dbReference>
<gene>
    <name evidence="6" type="ORF">E6C55_05695</name>
</gene>
<feature type="domain" description="Fe/B12 periplasmic-binding" evidence="5">
    <location>
        <begin position="72"/>
        <end position="331"/>
    </location>
</feature>
<evidence type="ECO:0000256" key="4">
    <source>
        <dbReference type="ARBA" id="ARBA00022729"/>
    </source>
</evidence>
<evidence type="ECO:0000313" key="6">
    <source>
        <dbReference type="EMBL" id="THF83343.1"/>
    </source>
</evidence>
<evidence type="ECO:0000256" key="3">
    <source>
        <dbReference type="ARBA" id="ARBA00022448"/>
    </source>
</evidence>
<evidence type="ECO:0000256" key="1">
    <source>
        <dbReference type="ARBA" id="ARBA00004196"/>
    </source>
</evidence>
<dbReference type="AlphaFoldDB" id="A0A4S4C644"/>
<evidence type="ECO:0000259" key="5">
    <source>
        <dbReference type="PROSITE" id="PS50983"/>
    </source>
</evidence>
<evidence type="ECO:0000256" key="2">
    <source>
        <dbReference type="ARBA" id="ARBA00008814"/>
    </source>
</evidence>
<dbReference type="PANTHER" id="PTHR30532:SF26">
    <property type="entry name" value="IRON(3+)-HYDROXAMATE-BINDING PROTEIN FHUD"/>
    <property type="match status" value="1"/>
</dbReference>
<comment type="similarity">
    <text evidence="2">Belongs to the bacterial solute-binding protein 8 family.</text>
</comment>
<dbReference type="SUPFAM" id="SSF53807">
    <property type="entry name" value="Helical backbone' metal receptor"/>
    <property type="match status" value="1"/>
</dbReference>
<evidence type="ECO:0000313" key="7">
    <source>
        <dbReference type="Proteomes" id="UP000310636"/>
    </source>
</evidence>
<proteinExistence type="inferred from homology"/>
<dbReference type="Gene3D" id="3.40.50.1980">
    <property type="entry name" value="Nitrogenase molybdenum iron protein domain"/>
    <property type="match status" value="2"/>
</dbReference>
<dbReference type="GO" id="GO:0030288">
    <property type="term" value="C:outer membrane-bounded periplasmic space"/>
    <property type="evidence" value="ECO:0007669"/>
    <property type="project" value="TreeGrafter"/>
</dbReference>
<dbReference type="GO" id="GO:1901678">
    <property type="term" value="P:iron coordination entity transport"/>
    <property type="evidence" value="ECO:0007669"/>
    <property type="project" value="UniProtKB-ARBA"/>
</dbReference>
<organism evidence="6 7">
    <name type="scientific">Cohnella fermenti</name>
    <dbReference type="NCBI Taxonomy" id="2565925"/>
    <lineage>
        <taxon>Bacteria</taxon>
        <taxon>Bacillati</taxon>
        <taxon>Bacillota</taxon>
        <taxon>Bacilli</taxon>
        <taxon>Bacillales</taxon>
        <taxon>Paenibacillaceae</taxon>
        <taxon>Cohnella</taxon>
    </lineage>
</organism>
<dbReference type="PROSITE" id="PS50983">
    <property type="entry name" value="FE_B12_PBP"/>
    <property type="match status" value="1"/>
</dbReference>
<name>A0A4S4C644_9BACL</name>
<keyword evidence="7" id="KW-1185">Reference proteome</keyword>
<dbReference type="Pfam" id="PF01497">
    <property type="entry name" value="Peripla_BP_2"/>
    <property type="match status" value="1"/>
</dbReference>